<dbReference type="AlphaFoldDB" id="A0A840YS51"/>
<evidence type="ECO:0000313" key="6">
    <source>
        <dbReference type="Proteomes" id="UP000527143"/>
    </source>
</evidence>
<comment type="similarity">
    <text evidence="1 3">Belongs to the short-chain dehydrogenases/reductases (SDR) family.</text>
</comment>
<dbReference type="PROSITE" id="PS00061">
    <property type="entry name" value="ADH_SHORT"/>
    <property type="match status" value="1"/>
</dbReference>
<evidence type="ECO:0000256" key="2">
    <source>
        <dbReference type="ARBA" id="ARBA00023002"/>
    </source>
</evidence>
<feature type="domain" description="Ketoreductase" evidence="4">
    <location>
        <begin position="4"/>
        <end position="177"/>
    </location>
</feature>
<proteinExistence type="inferred from homology"/>
<dbReference type="Pfam" id="PF00106">
    <property type="entry name" value="adh_short"/>
    <property type="match status" value="1"/>
</dbReference>
<keyword evidence="6" id="KW-1185">Reference proteome</keyword>
<dbReference type="Proteomes" id="UP000527143">
    <property type="component" value="Unassembled WGS sequence"/>
</dbReference>
<dbReference type="SMART" id="SM00822">
    <property type="entry name" value="PKS_KR"/>
    <property type="match status" value="1"/>
</dbReference>
<dbReference type="InterPro" id="IPR057326">
    <property type="entry name" value="KR_dom"/>
</dbReference>
<comment type="caution">
    <text evidence="5">The sequence shown here is derived from an EMBL/GenBank/DDBJ whole genome shotgun (WGS) entry which is preliminary data.</text>
</comment>
<dbReference type="CDD" id="cd05374">
    <property type="entry name" value="17beta-HSD-like_SDR_c"/>
    <property type="match status" value="1"/>
</dbReference>
<dbReference type="PANTHER" id="PTHR43976:SF16">
    <property type="entry name" value="SHORT-CHAIN DEHYDROGENASE_REDUCTASE FAMILY PROTEIN"/>
    <property type="match status" value="1"/>
</dbReference>
<evidence type="ECO:0000259" key="4">
    <source>
        <dbReference type="SMART" id="SM00822"/>
    </source>
</evidence>
<dbReference type="PRINTS" id="PR00081">
    <property type="entry name" value="GDHRDH"/>
</dbReference>
<dbReference type="InterPro" id="IPR002347">
    <property type="entry name" value="SDR_fam"/>
</dbReference>
<dbReference type="EMBL" id="JACIJF010000018">
    <property type="protein sequence ID" value="MBB5712506.1"/>
    <property type="molecule type" value="Genomic_DNA"/>
</dbReference>
<sequence length="264" mass="27456">MRHRVWFVTGISRGLGKAIAQCAIGGGDFVVGTTRSGEAPADLPPQRLAVLKVDMRDTEGVASAVRAAADLKGRLDVLVNNAGYGLLGPVETASADEVGAVFETNVFGPIAAIRAALPIMRAQRSGHIINISSVAGMAPAPGTGIYSATKAALSAMSYSLAAELAPHGVRVTAVSPGSFRTEFLEPRSVRQTGQATTGYEETAEPTIDALLRKSLKQIGDPERAAAAIAEIVRAEADPLDLLLGSDALERVQSRGARFQADIQA</sequence>
<dbReference type="RefSeq" id="WP_184091082.1">
    <property type="nucleotide sequence ID" value="NZ_JACIJF010000018.1"/>
</dbReference>
<dbReference type="SUPFAM" id="SSF51735">
    <property type="entry name" value="NAD(P)-binding Rossmann-fold domains"/>
    <property type="match status" value="1"/>
</dbReference>
<dbReference type="InterPro" id="IPR020904">
    <property type="entry name" value="Sc_DH/Rdtase_CS"/>
</dbReference>
<evidence type="ECO:0000256" key="3">
    <source>
        <dbReference type="RuleBase" id="RU000363"/>
    </source>
</evidence>
<dbReference type="Gene3D" id="3.40.50.720">
    <property type="entry name" value="NAD(P)-binding Rossmann-like Domain"/>
    <property type="match status" value="1"/>
</dbReference>
<keyword evidence="2" id="KW-0560">Oxidoreductase</keyword>
<dbReference type="InterPro" id="IPR036291">
    <property type="entry name" value="NAD(P)-bd_dom_sf"/>
</dbReference>
<organism evidence="5 6">
    <name type="scientific">Sphingomonas xinjiangensis</name>
    <dbReference type="NCBI Taxonomy" id="643568"/>
    <lineage>
        <taxon>Bacteria</taxon>
        <taxon>Pseudomonadati</taxon>
        <taxon>Pseudomonadota</taxon>
        <taxon>Alphaproteobacteria</taxon>
        <taxon>Sphingomonadales</taxon>
        <taxon>Sphingomonadaceae</taxon>
        <taxon>Sphingomonas</taxon>
    </lineage>
</organism>
<gene>
    <name evidence="5" type="ORF">FHT02_003766</name>
</gene>
<dbReference type="PANTHER" id="PTHR43976">
    <property type="entry name" value="SHORT CHAIN DEHYDROGENASE"/>
    <property type="match status" value="1"/>
</dbReference>
<protein>
    <submittedName>
        <fullName evidence="5">NAD(P)-dependent dehydrogenase (Short-subunit alcohol dehydrogenase family)</fullName>
    </submittedName>
</protein>
<evidence type="ECO:0000313" key="5">
    <source>
        <dbReference type="EMBL" id="MBB5712506.1"/>
    </source>
</evidence>
<dbReference type="PRINTS" id="PR00080">
    <property type="entry name" value="SDRFAMILY"/>
</dbReference>
<dbReference type="InterPro" id="IPR051911">
    <property type="entry name" value="SDR_oxidoreductase"/>
</dbReference>
<dbReference type="GO" id="GO:0016491">
    <property type="term" value="F:oxidoreductase activity"/>
    <property type="evidence" value="ECO:0007669"/>
    <property type="project" value="UniProtKB-KW"/>
</dbReference>
<accession>A0A840YS51</accession>
<name>A0A840YS51_9SPHN</name>
<evidence type="ECO:0000256" key="1">
    <source>
        <dbReference type="ARBA" id="ARBA00006484"/>
    </source>
</evidence>
<reference evidence="5 6" key="1">
    <citation type="submission" date="2020-08" db="EMBL/GenBank/DDBJ databases">
        <title>Genomic Encyclopedia of Type Strains, Phase IV (KMG-IV): sequencing the most valuable type-strain genomes for metagenomic binning, comparative biology and taxonomic classification.</title>
        <authorList>
            <person name="Goeker M."/>
        </authorList>
    </citation>
    <scope>NUCLEOTIDE SEQUENCE [LARGE SCALE GENOMIC DNA]</scope>
    <source>
        <strain evidence="5 6">DSM 26736</strain>
    </source>
</reference>